<evidence type="ECO:0000256" key="1">
    <source>
        <dbReference type="SAM" id="MobiDB-lite"/>
    </source>
</evidence>
<feature type="region of interest" description="Disordered" evidence="1">
    <location>
        <begin position="1"/>
        <end position="23"/>
    </location>
</feature>
<feature type="region of interest" description="Disordered" evidence="1">
    <location>
        <begin position="49"/>
        <end position="71"/>
    </location>
</feature>
<dbReference type="EMBL" id="BMRJ01000001">
    <property type="protein sequence ID" value="GGR15100.1"/>
    <property type="molecule type" value="Genomic_DNA"/>
</dbReference>
<evidence type="ECO:0000313" key="3">
    <source>
        <dbReference type="Proteomes" id="UP000610303"/>
    </source>
</evidence>
<reference evidence="2" key="1">
    <citation type="journal article" date="2014" name="Int. J. Syst. Evol. Microbiol.">
        <title>Complete genome sequence of Corynebacterium casei LMG S-19264T (=DSM 44701T), isolated from a smear-ripened cheese.</title>
        <authorList>
            <consortium name="US DOE Joint Genome Institute (JGI-PGF)"/>
            <person name="Walter F."/>
            <person name="Albersmeier A."/>
            <person name="Kalinowski J."/>
            <person name="Ruckert C."/>
        </authorList>
    </citation>
    <scope>NUCLEOTIDE SEQUENCE</scope>
    <source>
        <strain evidence="2">JCM 3346</strain>
    </source>
</reference>
<dbReference type="Proteomes" id="UP000610303">
    <property type="component" value="Unassembled WGS sequence"/>
</dbReference>
<dbReference type="AlphaFoldDB" id="A0A918CAU2"/>
<sequence length="71" mass="7467">MRQSSATSAGTRPAKAAIVSSEMGATGSKLRNLVMRAFLWSARTGAARGMPRGACRGENARGRSPPEVYRG</sequence>
<proteinExistence type="predicted"/>
<gene>
    <name evidence="2" type="ORF">GCM10010196_04760</name>
</gene>
<comment type="caution">
    <text evidence="2">The sequence shown here is derived from an EMBL/GenBank/DDBJ whole genome shotgun (WGS) entry which is preliminary data.</text>
</comment>
<protein>
    <submittedName>
        <fullName evidence="2">Uncharacterized protein</fullName>
    </submittedName>
</protein>
<reference evidence="2" key="2">
    <citation type="submission" date="2020-09" db="EMBL/GenBank/DDBJ databases">
        <authorList>
            <person name="Sun Q."/>
            <person name="Ohkuma M."/>
        </authorList>
    </citation>
    <scope>NUCLEOTIDE SEQUENCE</scope>
    <source>
        <strain evidence="2">JCM 3346</strain>
    </source>
</reference>
<evidence type="ECO:0000313" key="2">
    <source>
        <dbReference type="EMBL" id="GGR15100.1"/>
    </source>
</evidence>
<organism evidence="2 3">
    <name type="scientific">Agromyces mediolanus</name>
    <name type="common">Corynebacterium mediolanum</name>
    <dbReference type="NCBI Taxonomy" id="41986"/>
    <lineage>
        <taxon>Bacteria</taxon>
        <taxon>Bacillati</taxon>
        <taxon>Actinomycetota</taxon>
        <taxon>Actinomycetes</taxon>
        <taxon>Micrococcales</taxon>
        <taxon>Microbacteriaceae</taxon>
        <taxon>Agromyces</taxon>
    </lineage>
</organism>
<name>A0A918CAU2_AGRME</name>
<feature type="compositionally biased region" description="Polar residues" evidence="1">
    <location>
        <begin position="1"/>
        <end position="10"/>
    </location>
</feature>
<keyword evidence="3" id="KW-1185">Reference proteome</keyword>
<accession>A0A918CAU2</accession>